<keyword evidence="6" id="KW-1185">Reference proteome</keyword>
<dbReference type="InterPro" id="IPR036271">
    <property type="entry name" value="Tet_transcr_reg_TetR-rel_C_sf"/>
</dbReference>
<accession>A0A0V8JLX8</accession>
<evidence type="ECO:0000256" key="2">
    <source>
        <dbReference type="ARBA" id="ARBA00023125"/>
    </source>
</evidence>
<keyword evidence="1" id="KW-0678">Repressor</keyword>
<dbReference type="InterPro" id="IPR009057">
    <property type="entry name" value="Homeodomain-like_sf"/>
</dbReference>
<dbReference type="Pfam" id="PF00440">
    <property type="entry name" value="TetR_N"/>
    <property type="match status" value="1"/>
</dbReference>
<name>A0A0V8JLX8_9BACI</name>
<dbReference type="SUPFAM" id="SSF48498">
    <property type="entry name" value="Tetracyclin repressor-like, C-terminal domain"/>
    <property type="match status" value="1"/>
</dbReference>
<feature type="DNA-binding region" description="H-T-H motif" evidence="3">
    <location>
        <begin position="28"/>
        <end position="47"/>
    </location>
</feature>
<dbReference type="PROSITE" id="PS01081">
    <property type="entry name" value="HTH_TETR_1"/>
    <property type="match status" value="1"/>
</dbReference>
<evidence type="ECO:0000313" key="5">
    <source>
        <dbReference type="EMBL" id="KSU88068.1"/>
    </source>
</evidence>
<dbReference type="PRINTS" id="PR00455">
    <property type="entry name" value="HTHTETR"/>
</dbReference>
<dbReference type="GO" id="GO:0003677">
    <property type="term" value="F:DNA binding"/>
    <property type="evidence" value="ECO:0007669"/>
    <property type="project" value="UniProtKB-UniRule"/>
</dbReference>
<dbReference type="NCBIfam" id="NF037937">
    <property type="entry name" value="septum_RefZ"/>
    <property type="match status" value="1"/>
</dbReference>
<evidence type="ECO:0000259" key="4">
    <source>
        <dbReference type="PROSITE" id="PS50977"/>
    </source>
</evidence>
<evidence type="ECO:0000256" key="1">
    <source>
        <dbReference type="ARBA" id="ARBA00022491"/>
    </source>
</evidence>
<feature type="domain" description="HTH tetR-type" evidence="4">
    <location>
        <begin position="5"/>
        <end position="65"/>
    </location>
</feature>
<dbReference type="AlphaFoldDB" id="A0A0V8JLX8"/>
<dbReference type="Proteomes" id="UP000053681">
    <property type="component" value="Unassembled WGS sequence"/>
</dbReference>
<dbReference type="RefSeq" id="WP_025909468.1">
    <property type="nucleotide sequence ID" value="NZ_KQ758645.1"/>
</dbReference>
<dbReference type="PANTHER" id="PTHR43479">
    <property type="entry name" value="ACREF/ENVCD OPERON REPRESSOR-RELATED"/>
    <property type="match status" value="1"/>
</dbReference>
<dbReference type="PROSITE" id="PS50977">
    <property type="entry name" value="HTH_TETR_2"/>
    <property type="match status" value="1"/>
</dbReference>
<dbReference type="InterPro" id="IPR050624">
    <property type="entry name" value="HTH-type_Tx_Regulator"/>
</dbReference>
<dbReference type="Gene3D" id="1.10.357.10">
    <property type="entry name" value="Tetracycline Repressor, domain 2"/>
    <property type="match status" value="1"/>
</dbReference>
<gene>
    <name evidence="5" type="ORF">AS180_09635</name>
</gene>
<evidence type="ECO:0000313" key="6">
    <source>
        <dbReference type="Proteomes" id="UP000053681"/>
    </source>
</evidence>
<dbReference type="SUPFAM" id="SSF46689">
    <property type="entry name" value="Homeodomain-like"/>
    <property type="match status" value="1"/>
</dbReference>
<sequence>MVAQAKTKERIIDAAVSLFNAKGFDGTSVREIATKAKVNVANISYYFEGKEGLLETLVTTYFEGYIAELENEFELRGYKDAKECLQGMVSAVLNYQHENRTIARLVYREISLDTTFIREVMTTYLTKEKYYLKTVLEKGMEDREFRKVNPSFIIIQLKALLSMPYLHPQYLTEVLYIMPQETYFLEQYNGELTAWIRTMLYEQREPKKQVYVRLTRK</sequence>
<dbReference type="InterPro" id="IPR001647">
    <property type="entry name" value="HTH_TetR"/>
</dbReference>
<dbReference type="EMBL" id="LNQP01000029">
    <property type="protein sequence ID" value="KSU88068.1"/>
    <property type="molecule type" value="Genomic_DNA"/>
</dbReference>
<protein>
    <submittedName>
        <fullName evidence="5">Transcriptional regulator</fullName>
    </submittedName>
</protein>
<dbReference type="PANTHER" id="PTHR43479:SF11">
    <property type="entry name" value="ACREF_ENVCD OPERON REPRESSOR-RELATED"/>
    <property type="match status" value="1"/>
</dbReference>
<evidence type="ECO:0000256" key="3">
    <source>
        <dbReference type="PROSITE-ProRule" id="PRU00335"/>
    </source>
</evidence>
<dbReference type="InterPro" id="IPR023772">
    <property type="entry name" value="DNA-bd_HTH_TetR-type_CS"/>
</dbReference>
<organism evidence="5 6">
    <name type="scientific">Priestia veravalensis</name>
    <dbReference type="NCBI Taxonomy" id="1414648"/>
    <lineage>
        <taxon>Bacteria</taxon>
        <taxon>Bacillati</taxon>
        <taxon>Bacillota</taxon>
        <taxon>Bacilli</taxon>
        <taxon>Bacillales</taxon>
        <taxon>Bacillaceae</taxon>
        <taxon>Priestia</taxon>
    </lineage>
</organism>
<keyword evidence="2 3" id="KW-0238">DNA-binding</keyword>
<comment type="caution">
    <text evidence="5">The sequence shown here is derived from an EMBL/GenBank/DDBJ whole genome shotgun (WGS) entry which is preliminary data.</text>
</comment>
<reference evidence="5 6" key="1">
    <citation type="submission" date="2015-11" db="EMBL/GenBank/DDBJ databases">
        <title>Bacillus caseinolyticus sp nov.</title>
        <authorList>
            <person name="Dastager S.G."/>
            <person name="Mawlankar R."/>
        </authorList>
    </citation>
    <scope>NUCLEOTIDE SEQUENCE [LARGE SCALE GENOMIC DNA]</scope>
    <source>
        <strain evidence="5 6">SGD-V-76</strain>
    </source>
</reference>
<proteinExistence type="predicted"/>